<reference evidence="4" key="1">
    <citation type="submission" date="2018-06" db="EMBL/GenBank/DDBJ databases">
        <title>Paenibacillus xerothermodurans sp. nov. an extremely dry heat resistant spore forming bacterium isolated from the soil of Cape Canaveral, Florida.</title>
        <authorList>
            <person name="Seuylemezian A."/>
            <person name="Kaur N."/>
            <person name="Patil P."/>
            <person name="Patil P."/>
            <person name="Mayilraj S."/>
            <person name="Vaishampayan P."/>
        </authorList>
    </citation>
    <scope>NUCLEOTIDE SEQUENCE [LARGE SCALE GENOMIC DNA]</scope>
    <source>
        <strain evidence="4">ATCC 27380</strain>
    </source>
</reference>
<dbReference type="InterPro" id="IPR037914">
    <property type="entry name" value="SpoVT-AbrB_sf"/>
</dbReference>
<dbReference type="SMART" id="SM00966">
    <property type="entry name" value="SpoVT_AbrB"/>
    <property type="match status" value="1"/>
</dbReference>
<evidence type="ECO:0000256" key="2">
    <source>
        <dbReference type="SAM" id="MobiDB-lite"/>
    </source>
</evidence>
<dbReference type="Proteomes" id="UP000214746">
    <property type="component" value="Unassembled WGS sequence"/>
</dbReference>
<accession>A0A2W1NMQ8</accession>
<feature type="domain" description="SpoVT-AbrB" evidence="3">
    <location>
        <begin position="32"/>
        <end position="77"/>
    </location>
</feature>
<evidence type="ECO:0000313" key="5">
    <source>
        <dbReference type="Proteomes" id="UP000214746"/>
    </source>
</evidence>
<dbReference type="RefSeq" id="WP_089200622.1">
    <property type="nucleotide sequence ID" value="NZ_NHRJ02000008.1"/>
</dbReference>
<comment type="caution">
    <text evidence="4">The sequence shown here is derived from an EMBL/GenBank/DDBJ whole genome shotgun (WGS) entry which is preliminary data.</text>
</comment>
<dbReference type="EMBL" id="NHRJ02000008">
    <property type="protein sequence ID" value="PZE20253.1"/>
    <property type="molecule type" value="Genomic_DNA"/>
</dbReference>
<proteinExistence type="predicted"/>
<gene>
    <name evidence="4" type="ORF">CBW46_013965</name>
</gene>
<dbReference type="Pfam" id="PF04014">
    <property type="entry name" value="MazE_antitoxin"/>
    <property type="match status" value="1"/>
</dbReference>
<dbReference type="GO" id="GO:0003677">
    <property type="term" value="F:DNA binding"/>
    <property type="evidence" value="ECO:0007669"/>
    <property type="project" value="UniProtKB-UniRule"/>
</dbReference>
<dbReference type="InterPro" id="IPR007159">
    <property type="entry name" value="SpoVT-AbrB_dom"/>
</dbReference>
<evidence type="ECO:0000259" key="3">
    <source>
        <dbReference type="PROSITE" id="PS51740"/>
    </source>
</evidence>
<evidence type="ECO:0000256" key="1">
    <source>
        <dbReference type="PROSITE-ProRule" id="PRU01076"/>
    </source>
</evidence>
<dbReference type="PROSITE" id="PS51740">
    <property type="entry name" value="SPOVT_ABRB"/>
    <property type="match status" value="1"/>
</dbReference>
<evidence type="ECO:0000313" key="4">
    <source>
        <dbReference type="EMBL" id="PZE20253.1"/>
    </source>
</evidence>
<sequence>MKHEHDSSSRQHNLTQKGKEQKPMNATIERVEATTKITSKGQITFPARLMKELGLKEGDQLRFILTEDGLSVVPIRLMTADELFGIFDRPEDEGNFVLDLDAARKGRTEEILSKYGATTTEEIEFGEEDRDLD</sequence>
<dbReference type="SUPFAM" id="SSF89447">
    <property type="entry name" value="AbrB/MazE/MraZ-like"/>
    <property type="match status" value="1"/>
</dbReference>
<dbReference type="AlphaFoldDB" id="A0A2W1NMQ8"/>
<keyword evidence="5" id="KW-1185">Reference proteome</keyword>
<dbReference type="NCBIfam" id="TIGR01439">
    <property type="entry name" value="lp_hng_hel_AbrB"/>
    <property type="match status" value="1"/>
</dbReference>
<keyword evidence="1 4" id="KW-0238">DNA-binding</keyword>
<dbReference type="OrthoDB" id="199763at2"/>
<protein>
    <submittedName>
        <fullName evidence="4">AbrB/MazE/SpoVT family DNA-binding domain-containing protein</fullName>
    </submittedName>
</protein>
<name>A0A2W1NMQ8_PAEXE</name>
<dbReference type="Gene3D" id="2.10.260.10">
    <property type="match status" value="1"/>
</dbReference>
<feature type="region of interest" description="Disordered" evidence="2">
    <location>
        <begin position="1"/>
        <end position="25"/>
    </location>
</feature>
<organism evidence="4 5">
    <name type="scientific">Paenibacillus xerothermodurans</name>
    <dbReference type="NCBI Taxonomy" id="1977292"/>
    <lineage>
        <taxon>Bacteria</taxon>
        <taxon>Bacillati</taxon>
        <taxon>Bacillota</taxon>
        <taxon>Bacilli</taxon>
        <taxon>Bacillales</taxon>
        <taxon>Paenibacillaceae</taxon>
        <taxon>Paenibacillus</taxon>
    </lineage>
</organism>